<dbReference type="PATRIC" id="fig|502682.8.peg.2614"/>
<dbReference type="SUPFAM" id="SSF50630">
    <property type="entry name" value="Acid proteases"/>
    <property type="match status" value="1"/>
</dbReference>
<dbReference type="PROSITE" id="PS00141">
    <property type="entry name" value="ASP_PROTEASE"/>
    <property type="match status" value="1"/>
</dbReference>
<dbReference type="GO" id="GO:0006508">
    <property type="term" value="P:proteolysis"/>
    <property type="evidence" value="ECO:0007669"/>
    <property type="project" value="InterPro"/>
</dbReference>
<dbReference type="InterPro" id="IPR011969">
    <property type="entry name" value="Clan_AA_Asp_peptidase_C"/>
</dbReference>
<organism evidence="1 2">
    <name type="scientific">Aurantiacibacter gangjinensis</name>
    <dbReference type="NCBI Taxonomy" id="502682"/>
    <lineage>
        <taxon>Bacteria</taxon>
        <taxon>Pseudomonadati</taxon>
        <taxon>Pseudomonadota</taxon>
        <taxon>Alphaproteobacteria</taxon>
        <taxon>Sphingomonadales</taxon>
        <taxon>Erythrobacteraceae</taxon>
        <taxon>Aurantiacibacter</taxon>
    </lineage>
</organism>
<dbReference type="InterPro" id="IPR034122">
    <property type="entry name" value="Retropepsin-like_bacterial"/>
</dbReference>
<dbReference type="EMBL" id="LBHC01000003">
    <property type="protein sequence ID" value="KLE31107.1"/>
    <property type="molecule type" value="Genomic_DNA"/>
</dbReference>
<gene>
    <name evidence="1" type="ORF">AAW01_12815</name>
</gene>
<dbReference type="Proteomes" id="UP000053070">
    <property type="component" value="Unassembled WGS sequence"/>
</dbReference>
<evidence type="ECO:0000313" key="1">
    <source>
        <dbReference type="EMBL" id="KLE31107.1"/>
    </source>
</evidence>
<proteinExistence type="predicted"/>
<dbReference type="OrthoDB" id="7595324at2"/>
<comment type="caution">
    <text evidence="1">The sequence shown here is derived from an EMBL/GenBank/DDBJ whole genome shotgun (WGS) entry which is preliminary data.</text>
</comment>
<evidence type="ECO:0000313" key="2">
    <source>
        <dbReference type="Proteomes" id="UP000053070"/>
    </source>
</evidence>
<name>A0A0G9MK79_9SPHN</name>
<keyword evidence="2" id="KW-1185">Reference proteome</keyword>
<dbReference type="InterPro" id="IPR021109">
    <property type="entry name" value="Peptidase_aspartic_dom_sf"/>
</dbReference>
<dbReference type="InterPro" id="IPR001969">
    <property type="entry name" value="Aspartic_peptidase_AS"/>
</dbReference>
<protein>
    <submittedName>
        <fullName evidence="1">Uncharacterized protein</fullName>
    </submittedName>
</protein>
<dbReference type="STRING" id="502682.BMF35_b0041"/>
<dbReference type="GO" id="GO:0004190">
    <property type="term" value="F:aspartic-type endopeptidase activity"/>
    <property type="evidence" value="ECO:0007669"/>
    <property type="project" value="InterPro"/>
</dbReference>
<sequence>MDMRLPIACVLIAGGAIALTMPLGEAEMAMSGEMEAKGDGVTLGAVQSATGPSGWGGEVTLSREYDGHFYADVYVDGVPSRMLVDTGASVIALTGDDAHAMGIYWDDAEVMPVAQGASGTVYGVRAHLPRVRVGEFEATNVEAIIVPQGLGISLLGQSFLSTIGDVRIADDRMVLGSR</sequence>
<accession>A0A0G9MK79</accession>
<dbReference type="PROSITE" id="PS50175">
    <property type="entry name" value="ASP_PROT_RETROV"/>
    <property type="match status" value="1"/>
</dbReference>
<dbReference type="NCBIfam" id="TIGR02281">
    <property type="entry name" value="clan_AA_DTGA"/>
    <property type="match status" value="1"/>
</dbReference>
<dbReference type="AlphaFoldDB" id="A0A0G9MK79"/>
<dbReference type="Pfam" id="PF13975">
    <property type="entry name" value="gag-asp_proteas"/>
    <property type="match status" value="1"/>
</dbReference>
<dbReference type="InterPro" id="IPR001995">
    <property type="entry name" value="Peptidase_A2_cat"/>
</dbReference>
<reference evidence="1 2" key="1">
    <citation type="submission" date="2015-04" db="EMBL/GenBank/DDBJ databases">
        <title>The draft genome sequence of Erythrobacr gangjinensis K7-2.</title>
        <authorList>
            <person name="Zhuang L."/>
            <person name="Liu Y."/>
            <person name="Shao Z."/>
        </authorList>
    </citation>
    <scope>NUCLEOTIDE SEQUENCE [LARGE SCALE GENOMIC DNA]</scope>
    <source>
        <strain evidence="1 2">K7-2</strain>
    </source>
</reference>
<dbReference type="CDD" id="cd05483">
    <property type="entry name" value="retropepsin_like_bacteria"/>
    <property type="match status" value="1"/>
</dbReference>
<dbReference type="Gene3D" id="2.40.70.10">
    <property type="entry name" value="Acid Proteases"/>
    <property type="match status" value="1"/>
</dbReference>
<dbReference type="KEGG" id="egn:BMF35_b0041"/>